<dbReference type="EMBL" id="SOZI01000001">
    <property type="protein sequence ID" value="TNY24786.1"/>
    <property type="molecule type" value="Genomic_DNA"/>
</dbReference>
<evidence type="ECO:0000313" key="2">
    <source>
        <dbReference type="Proteomes" id="UP000311382"/>
    </source>
</evidence>
<accession>A0A5C5G8N3</accession>
<keyword evidence="2" id="KW-1185">Reference proteome</keyword>
<comment type="caution">
    <text evidence="1">The sequence shown here is derived from an EMBL/GenBank/DDBJ whole genome shotgun (WGS) entry which is preliminary data.</text>
</comment>
<reference evidence="1 2" key="1">
    <citation type="submission" date="2019-03" db="EMBL/GenBank/DDBJ databases">
        <title>Rhodosporidium diobovatum UCD-FST 08-225 genome sequencing, assembly, and annotation.</title>
        <authorList>
            <person name="Fakankun I.U."/>
            <person name="Fristensky B."/>
            <person name="Levin D.B."/>
        </authorList>
    </citation>
    <scope>NUCLEOTIDE SEQUENCE [LARGE SCALE GENOMIC DNA]</scope>
    <source>
        <strain evidence="1 2">UCD-FST 08-225</strain>
    </source>
</reference>
<organism evidence="1 2">
    <name type="scientific">Rhodotorula diobovata</name>
    <dbReference type="NCBI Taxonomy" id="5288"/>
    <lineage>
        <taxon>Eukaryota</taxon>
        <taxon>Fungi</taxon>
        <taxon>Dikarya</taxon>
        <taxon>Basidiomycota</taxon>
        <taxon>Pucciniomycotina</taxon>
        <taxon>Microbotryomycetes</taxon>
        <taxon>Sporidiobolales</taxon>
        <taxon>Sporidiobolaceae</taxon>
        <taxon>Rhodotorula</taxon>
    </lineage>
</organism>
<dbReference type="OrthoDB" id="2535064at2759"/>
<sequence length="392" mass="42432">MTSLLDLPPELLLRVFQQLGESNSDKERQRDLQRLAPVCKAFHATAVPLLYGDTVNVRSAGRTFLLSRTLAARPDLAVLVHSLAAHSTFDQGHGPSTVAVLRDTPNLVSLELGEPLLQRLGTPAARAALAAKRLTRFSYGFGAGATSLTELAPFLQGWNSLERLELHNVLIVRDSLDRLRSELERTTPAPEDPPLHSAPTYALRGVAVHFETSLQPLPTPPVWSLAAFNWVLGSTNALSSLVLVHTTSGVGLPALFDALVERGCGPTLRRLTIRRFTHVDVQKGLAPPHAVDPSALVQWFPSLSHLALEETPSAPNVLHPTPAFVPPPELRVLELHGDELHRGFQLARTLEAGGGALGKIRLVGPSPTSAEIKLLRWACEEKGVLLEVARAL</sequence>
<dbReference type="Proteomes" id="UP000311382">
    <property type="component" value="Unassembled WGS sequence"/>
</dbReference>
<dbReference type="AlphaFoldDB" id="A0A5C5G8N3"/>
<name>A0A5C5G8N3_9BASI</name>
<protein>
    <submittedName>
        <fullName evidence="1">Uncharacterized protein</fullName>
    </submittedName>
</protein>
<gene>
    <name evidence="1" type="ORF">DMC30DRAFT_413021</name>
</gene>
<evidence type="ECO:0000313" key="1">
    <source>
        <dbReference type="EMBL" id="TNY24786.1"/>
    </source>
</evidence>
<proteinExistence type="predicted"/>